<feature type="transmembrane region" description="Helical" evidence="1">
    <location>
        <begin position="16"/>
        <end position="34"/>
    </location>
</feature>
<dbReference type="EMBL" id="AZAC01000001">
    <property type="protein sequence ID" value="KIX16112.1"/>
    <property type="molecule type" value="Genomic_DNA"/>
</dbReference>
<dbReference type="AlphaFoldDB" id="A0A0D2GN93"/>
<feature type="transmembrane region" description="Helical" evidence="1">
    <location>
        <begin position="105"/>
        <end position="127"/>
    </location>
</feature>
<sequence>MTTANPEHIADKLKTLVQGFVGLNLCLMLTAFLVLKVSALTGLAAALVTALLLLAAGFQKKQSILLWSAAVAFCGAMVILAWGVLDSDTITAGPGSPAQMKDNPVLWTLALTFDLIWLAGLLAWRFYIKKPQQKKTQAINENESPHD</sequence>
<gene>
    <name evidence="2" type="ORF">X474_01365</name>
</gene>
<evidence type="ECO:0000256" key="1">
    <source>
        <dbReference type="SAM" id="Phobius"/>
    </source>
</evidence>
<feature type="transmembrane region" description="Helical" evidence="1">
    <location>
        <begin position="40"/>
        <end position="58"/>
    </location>
</feature>
<comment type="caution">
    <text evidence="2">The sequence shown here is derived from an EMBL/GenBank/DDBJ whole genome shotgun (WGS) entry which is preliminary data.</text>
</comment>
<keyword evidence="1" id="KW-1133">Transmembrane helix</keyword>
<dbReference type="InParanoid" id="A0A0D2GN93"/>
<protein>
    <submittedName>
        <fullName evidence="2">Uncharacterized protein</fullName>
    </submittedName>
</protein>
<dbReference type="RefSeq" id="WP_044346213.1">
    <property type="nucleotide sequence ID" value="NZ_AZAC01000001.1"/>
</dbReference>
<reference evidence="2 3" key="1">
    <citation type="submission" date="2013-11" db="EMBL/GenBank/DDBJ databases">
        <title>Metagenomic analysis of a methanogenic consortium involved in long chain n-alkane degradation.</title>
        <authorList>
            <person name="Davidova I.A."/>
            <person name="Callaghan A.V."/>
            <person name="Wawrik B."/>
            <person name="Pruitt S."/>
            <person name="Marks C."/>
            <person name="Duncan K.E."/>
            <person name="Suflita J.M."/>
        </authorList>
    </citation>
    <scope>NUCLEOTIDE SEQUENCE [LARGE SCALE GENOMIC DNA]</scope>
    <source>
        <strain evidence="2 3">SPR</strain>
    </source>
</reference>
<name>A0A0D2GN93_9BACT</name>
<organism evidence="2 3">
    <name type="scientific">Dethiosulfatarculus sandiegensis</name>
    <dbReference type="NCBI Taxonomy" id="1429043"/>
    <lineage>
        <taxon>Bacteria</taxon>
        <taxon>Pseudomonadati</taxon>
        <taxon>Thermodesulfobacteriota</taxon>
        <taxon>Desulfarculia</taxon>
        <taxon>Desulfarculales</taxon>
        <taxon>Desulfarculaceae</taxon>
        <taxon>Dethiosulfatarculus</taxon>
    </lineage>
</organism>
<evidence type="ECO:0000313" key="3">
    <source>
        <dbReference type="Proteomes" id="UP000032233"/>
    </source>
</evidence>
<evidence type="ECO:0000313" key="2">
    <source>
        <dbReference type="EMBL" id="KIX16112.1"/>
    </source>
</evidence>
<accession>A0A0D2GN93</accession>
<keyword evidence="1" id="KW-0472">Membrane</keyword>
<keyword evidence="1" id="KW-0812">Transmembrane</keyword>
<feature type="transmembrane region" description="Helical" evidence="1">
    <location>
        <begin position="65"/>
        <end position="85"/>
    </location>
</feature>
<dbReference type="Proteomes" id="UP000032233">
    <property type="component" value="Unassembled WGS sequence"/>
</dbReference>
<keyword evidence="3" id="KW-1185">Reference proteome</keyword>
<proteinExistence type="predicted"/>